<evidence type="ECO:0000256" key="1">
    <source>
        <dbReference type="SAM" id="MobiDB-lite"/>
    </source>
</evidence>
<sequence>MIQEVEALQAKLNATEDQDEERALQEDVTGKILWLCWCGICIEVEELLPQIMDYIWREGDIKQGLWKISSIVPSLTNPGDDQAHLQRIMYDAGAGTSKHRLLLAARAAEEARWSGTAISRDTTNTNTRGTSTSSQTSSTSVV</sequence>
<feature type="compositionally biased region" description="Low complexity" evidence="1">
    <location>
        <begin position="119"/>
        <end position="142"/>
    </location>
</feature>
<dbReference type="AlphaFoldDB" id="A0A0C3JS08"/>
<dbReference type="EMBL" id="KN831997">
    <property type="protein sequence ID" value="KIO00267.1"/>
    <property type="molecule type" value="Genomic_DNA"/>
</dbReference>
<dbReference type="HOGENOM" id="CLU_119169_0_0_1"/>
<name>A0A0C3JS08_PISTI</name>
<organism evidence="2 3">
    <name type="scientific">Pisolithus tinctorius Marx 270</name>
    <dbReference type="NCBI Taxonomy" id="870435"/>
    <lineage>
        <taxon>Eukaryota</taxon>
        <taxon>Fungi</taxon>
        <taxon>Dikarya</taxon>
        <taxon>Basidiomycota</taxon>
        <taxon>Agaricomycotina</taxon>
        <taxon>Agaricomycetes</taxon>
        <taxon>Agaricomycetidae</taxon>
        <taxon>Boletales</taxon>
        <taxon>Sclerodermatineae</taxon>
        <taxon>Pisolithaceae</taxon>
        <taxon>Pisolithus</taxon>
    </lineage>
</organism>
<dbReference type="Proteomes" id="UP000054217">
    <property type="component" value="Unassembled WGS sequence"/>
</dbReference>
<dbReference type="OrthoDB" id="2676086at2759"/>
<accession>A0A0C3JS08</accession>
<feature type="region of interest" description="Disordered" evidence="1">
    <location>
        <begin position="115"/>
        <end position="142"/>
    </location>
</feature>
<reference evidence="2 3" key="1">
    <citation type="submission" date="2014-04" db="EMBL/GenBank/DDBJ databases">
        <authorList>
            <consortium name="DOE Joint Genome Institute"/>
            <person name="Kuo A."/>
            <person name="Kohler A."/>
            <person name="Costa M.D."/>
            <person name="Nagy L.G."/>
            <person name="Floudas D."/>
            <person name="Copeland A."/>
            <person name="Barry K.W."/>
            <person name="Cichocki N."/>
            <person name="Veneault-Fourrey C."/>
            <person name="LaButti K."/>
            <person name="Lindquist E.A."/>
            <person name="Lipzen A."/>
            <person name="Lundell T."/>
            <person name="Morin E."/>
            <person name="Murat C."/>
            <person name="Sun H."/>
            <person name="Tunlid A."/>
            <person name="Henrissat B."/>
            <person name="Grigoriev I.V."/>
            <person name="Hibbett D.S."/>
            <person name="Martin F."/>
            <person name="Nordberg H.P."/>
            <person name="Cantor M.N."/>
            <person name="Hua S.X."/>
        </authorList>
    </citation>
    <scope>NUCLEOTIDE SEQUENCE [LARGE SCALE GENOMIC DNA]</scope>
    <source>
        <strain evidence="2 3">Marx 270</strain>
    </source>
</reference>
<gene>
    <name evidence="2" type="ORF">M404DRAFT_1003956</name>
</gene>
<proteinExistence type="predicted"/>
<reference evidence="3" key="2">
    <citation type="submission" date="2015-01" db="EMBL/GenBank/DDBJ databases">
        <title>Evolutionary Origins and Diversification of the Mycorrhizal Mutualists.</title>
        <authorList>
            <consortium name="DOE Joint Genome Institute"/>
            <consortium name="Mycorrhizal Genomics Consortium"/>
            <person name="Kohler A."/>
            <person name="Kuo A."/>
            <person name="Nagy L.G."/>
            <person name="Floudas D."/>
            <person name="Copeland A."/>
            <person name="Barry K.W."/>
            <person name="Cichocki N."/>
            <person name="Veneault-Fourrey C."/>
            <person name="LaButti K."/>
            <person name="Lindquist E.A."/>
            <person name="Lipzen A."/>
            <person name="Lundell T."/>
            <person name="Morin E."/>
            <person name="Murat C."/>
            <person name="Riley R."/>
            <person name="Ohm R."/>
            <person name="Sun H."/>
            <person name="Tunlid A."/>
            <person name="Henrissat B."/>
            <person name="Grigoriev I.V."/>
            <person name="Hibbett D.S."/>
            <person name="Martin F."/>
        </authorList>
    </citation>
    <scope>NUCLEOTIDE SEQUENCE [LARGE SCALE GENOMIC DNA]</scope>
    <source>
        <strain evidence="3">Marx 270</strain>
    </source>
</reference>
<dbReference type="InParanoid" id="A0A0C3JS08"/>
<protein>
    <submittedName>
        <fullName evidence="2">Uncharacterized protein</fullName>
    </submittedName>
</protein>
<keyword evidence="3" id="KW-1185">Reference proteome</keyword>
<evidence type="ECO:0000313" key="3">
    <source>
        <dbReference type="Proteomes" id="UP000054217"/>
    </source>
</evidence>
<evidence type="ECO:0000313" key="2">
    <source>
        <dbReference type="EMBL" id="KIO00267.1"/>
    </source>
</evidence>